<dbReference type="Gene3D" id="3.10.450.50">
    <property type="match status" value="1"/>
</dbReference>
<protein>
    <submittedName>
        <fullName evidence="2">DUF4783 domain-containing protein</fullName>
    </submittedName>
</protein>
<dbReference type="Proteomes" id="UP000305848">
    <property type="component" value="Unassembled WGS sequence"/>
</dbReference>
<gene>
    <name evidence="2" type="ORF">FC093_01325</name>
</gene>
<dbReference type="OrthoDB" id="1524766at2"/>
<feature type="signal peptide" evidence="1">
    <location>
        <begin position="1"/>
        <end position="21"/>
    </location>
</feature>
<evidence type="ECO:0000313" key="3">
    <source>
        <dbReference type="Proteomes" id="UP000305848"/>
    </source>
</evidence>
<dbReference type="InterPro" id="IPR031977">
    <property type="entry name" value="DUF4783"/>
</dbReference>
<organism evidence="2 3">
    <name type="scientific">Ilyomonas limi</name>
    <dbReference type="NCBI Taxonomy" id="2575867"/>
    <lineage>
        <taxon>Bacteria</taxon>
        <taxon>Pseudomonadati</taxon>
        <taxon>Bacteroidota</taxon>
        <taxon>Chitinophagia</taxon>
        <taxon>Chitinophagales</taxon>
        <taxon>Chitinophagaceae</taxon>
        <taxon>Ilyomonas</taxon>
    </lineage>
</organism>
<sequence length="127" mass="14195">MKKILPLLLIGFSLMSFTLFQSGREEMITALKQGNAEQFIKYLDNTIDIKMPDSDEMKGVQKTEAANTLRSFFADNGITKFDVTSQRELGGTMYVTGKLIGTTDYNLTAMIKSSPDKLSIITLRVNK</sequence>
<accession>A0A4U3L8Q3</accession>
<dbReference type="AlphaFoldDB" id="A0A4U3L8Q3"/>
<proteinExistence type="predicted"/>
<keyword evidence="1" id="KW-0732">Signal</keyword>
<keyword evidence="3" id="KW-1185">Reference proteome</keyword>
<comment type="caution">
    <text evidence="2">The sequence shown here is derived from an EMBL/GenBank/DDBJ whole genome shotgun (WGS) entry which is preliminary data.</text>
</comment>
<dbReference type="EMBL" id="SZQL01000001">
    <property type="protein sequence ID" value="TKK71691.1"/>
    <property type="molecule type" value="Genomic_DNA"/>
</dbReference>
<evidence type="ECO:0000313" key="2">
    <source>
        <dbReference type="EMBL" id="TKK71691.1"/>
    </source>
</evidence>
<dbReference type="RefSeq" id="WP_137259931.1">
    <property type="nucleotide sequence ID" value="NZ_SZQL01000001.1"/>
</dbReference>
<reference evidence="2 3" key="1">
    <citation type="submission" date="2019-05" db="EMBL/GenBank/DDBJ databases">
        <title>Panacibacter sp. strain 17mud1-8 Genome sequencing and assembly.</title>
        <authorList>
            <person name="Chhetri G."/>
        </authorList>
    </citation>
    <scope>NUCLEOTIDE SEQUENCE [LARGE SCALE GENOMIC DNA]</scope>
    <source>
        <strain evidence="2 3">17mud1-8</strain>
    </source>
</reference>
<name>A0A4U3L8Q3_9BACT</name>
<feature type="chain" id="PRO_5020461063" evidence="1">
    <location>
        <begin position="22"/>
        <end position="127"/>
    </location>
</feature>
<evidence type="ECO:0000256" key="1">
    <source>
        <dbReference type="SAM" id="SignalP"/>
    </source>
</evidence>
<dbReference type="Pfam" id="PF16022">
    <property type="entry name" value="DUF4783"/>
    <property type="match status" value="1"/>
</dbReference>